<dbReference type="SMART" id="SM00977">
    <property type="entry name" value="TilS_C"/>
    <property type="match status" value="1"/>
</dbReference>
<keyword evidence="11" id="KW-1185">Reference proteome</keyword>
<evidence type="ECO:0000313" key="11">
    <source>
        <dbReference type="Proteomes" id="UP000005938"/>
    </source>
</evidence>
<evidence type="ECO:0000256" key="5">
    <source>
        <dbReference type="ARBA" id="ARBA00022741"/>
    </source>
</evidence>
<dbReference type="SUPFAM" id="SSF56037">
    <property type="entry name" value="PheT/TilS domain"/>
    <property type="match status" value="1"/>
</dbReference>
<dbReference type="AlphaFoldDB" id="I0W7D0"/>
<evidence type="ECO:0000256" key="7">
    <source>
        <dbReference type="ARBA" id="ARBA00048539"/>
    </source>
</evidence>
<dbReference type="EMBL" id="AJJU01000037">
    <property type="protein sequence ID" value="EID72296.1"/>
    <property type="molecule type" value="Genomic_DNA"/>
</dbReference>
<dbReference type="Pfam" id="PF01171">
    <property type="entry name" value="ATP_bind_3"/>
    <property type="match status" value="1"/>
</dbReference>
<comment type="domain">
    <text evidence="8">The N-terminal region contains the highly conserved SGGXDS motif, predicted to be a P-loop motif involved in ATP binding.</text>
</comment>
<keyword evidence="2 8" id="KW-0963">Cytoplasm</keyword>
<dbReference type="PATRIC" id="fig|946077.3.peg.2495"/>
<dbReference type="EC" id="6.3.4.19" evidence="8"/>
<dbReference type="PANTHER" id="PTHR43033:SF1">
    <property type="entry name" value="TRNA(ILE)-LYSIDINE SYNTHASE-RELATED"/>
    <property type="match status" value="1"/>
</dbReference>
<evidence type="ECO:0000256" key="2">
    <source>
        <dbReference type="ARBA" id="ARBA00022490"/>
    </source>
</evidence>
<keyword evidence="4 8" id="KW-0819">tRNA processing</keyword>
<dbReference type="InterPro" id="IPR012795">
    <property type="entry name" value="tRNA_Ile_lys_synt_N"/>
</dbReference>
<comment type="similarity">
    <text evidence="8">Belongs to the tRNA(Ile)-lysidine synthase family.</text>
</comment>
<feature type="domain" description="Lysidine-tRNA(Ile) synthetase C-terminal" evidence="9">
    <location>
        <begin position="359"/>
        <end position="433"/>
    </location>
</feature>
<dbReference type="InterPro" id="IPR012796">
    <property type="entry name" value="Lysidine-tRNA-synth_C"/>
</dbReference>
<comment type="function">
    <text evidence="8">Ligates lysine onto the cytidine present at position 34 of the AUA codon-specific tRNA(Ile) that contains the anticodon CAU, in an ATP-dependent manner. Cytidine is converted to lysidine, thus changing the amino acid specificity of the tRNA from methionine to isoleucine.</text>
</comment>
<dbReference type="OrthoDB" id="9807403at2"/>
<dbReference type="CDD" id="cd01992">
    <property type="entry name" value="TilS_N"/>
    <property type="match status" value="1"/>
</dbReference>
<keyword evidence="6 8" id="KW-0067">ATP-binding</keyword>
<evidence type="ECO:0000256" key="4">
    <source>
        <dbReference type="ARBA" id="ARBA00022694"/>
    </source>
</evidence>
<dbReference type="PANTHER" id="PTHR43033">
    <property type="entry name" value="TRNA(ILE)-LYSIDINE SYNTHASE-RELATED"/>
    <property type="match status" value="1"/>
</dbReference>
<evidence type="ECO:0000256" key="3">
    <source>
        <dbReference type="ARBA" id="ARBA00022598"/>
    </source>
</evidence>
<evidence type="ECO:0000256" key="6">
    <source>
        <dbReference type="ARBA" id="ARBA00022840"/>
    </source>
</evidence>
<name>I0W7D0_9FLAO</name>
<protein>
    <recommendedName>
        <fullName evidence="8">tRNA(Ile)-lysidine synthase</fullName>
        <ecNumber evidence="8">6.3.4.19</ecNumber>
    </recommendedName>
    <alternativeName>
        <fullName evidence="8">tRNA(Ile)-2-lysyl-cytidine synthase</fullName>
    </alternativeName>
    <alternativeName>
        <fullName evidence="8">tRNA(Ile)-lysidine synthetase</fullName>
    </alternativeName>
</protein>
<dbReference type="NCBIfam" id="TIGR02433">
    <property type="entry name" value="lysidine_TilS_C"/>
    <property type="match status" value="1"/>
</dbReference>
<accession>I0W7D0</accession>
<comment type="caution">
    <text evidence="10">The sequence shown here is derived from an EMBL/GenBank/DDBJ whole genome shotgun (WGS) entry which is preliminary data.</text>
</comment>
<dbReference type="STRING" id="946077.W5A_12351"/>
<evidence type="ECO:0000256" key="1">
    <source>
        <dbReference type="ARBA" id="ARBA00004496"/>
    </source>
</evidence>
<proteinExistence type="inferred from homology"/>
<dbReference type="GO" id="GO:0005737">
    <property type="term" value="C:cytoplasm"/>
    <property type="evidence" value="ECO:0007669"/>
    <property type="project" value="UniProtKB-SubCell"/>
</dbReference>
<dbReference type="Proteomes" id="UP000005938">
    <property type="component" value="Unassembled WGS sequence"/>
</dbReference>
<dbReference type="Pfam" id="PF11734">
    <property type="entry name" value="TilS_C"/>
    <property type="match status" value="1"/>
</dbReference>
<dbReference type="InterPro" id="IPR012094">
    <property type="entry name" value="tRNA_Ile_lys_synt"/>
</dbReference>
<sequence length="437" mass="50356">MFTKFKQHLDQHFPEVSHQLVLIAVSGGLDSMVLANLFKEAGYTFAIAHCNFKLRANESDADEQFVVQWAQRHHIPIHVKKFDTKQYATSHKLNTQLAARELRYKWFSSLVQEHSYSAVLTAHHADDALETFLINLSRGTGLDGLTGIPEKNGAIVRPLLPFSRLELKSYAEENKLEWREDSSNATINYLRNRIRHTIVPNLKMMHPEFLHNFLRTQTYLRQNASLVASVIEKSKEELFEKDGNVITISIPELRKLHPFELYVHELFHPYGFSAPSVLDLLSSMSGKQLFSDAFRLLKDREKLILKSRDFSEVSQVLWDNGIDAITLTNWALTMETVMGKGETSSNCIYLDKETLKFPLLIRKWEKGDYFYPTGMQGKKKLSKFFKDEKRTLFEKEQQWLLCSGKDIVWVIGLRADRRFLASTTSSSVCMIKAQSLS</sequence>
<dbReference type="Gene3D" id="3.40.50.620">
    <property type="entry name" value="HUPs"/>
    <property type="match status" value="1"/>
</dbReference>
<evidence type="ECO:0000259" key="9">
    <source>
        <dbReference type="SMART" id="SM00977"/>
    </source>
</evidence>
<dbReference type="HAMAP" id="MF_01161">
    <property type="entry name" value="tRNA_Ile_lys_synt"/>
    <property type="match status" value="1"/>
</dbReference>
<dbReference type="GO" id="GO:0032267">
    <property type="term" value="F:tRNA(Ile)-lysidine synthase activity"/>
    <property type="evidence" value="ECO:0007669"/>
    <property type="project" value="UniProtKB-EC"/>
</dbReference>
<dbReference type="InterPro" id="IPR014729">
    <property type="entry name" value="Rossmann-like_a/b/a_fold"/>
</dbReference>
<gene>
    <name evidence="8" type="primary">tilS</name>
    <name evidence="10" type="ORF">W5A_12351</name>
</gene>
<dbReference type="GO" id="GO:0006400">
    <property type="term" value="P:tRNA modification"/>
    <property type="evidence" value="ECO:0007669"/>
    <property type="project" value="UniProtKB-UniRule"/>
</dbReference>
<keyword evidence="5 8" id="KW-0547">Nucleotide-binding</keyword>
<reference evidence="10 11" key="1">
    <citation type="journal article" date="2012" name="J. Bacteriol.">
        <title>Genome Sequence of the Halotolerant Bacterium Imtechella halotolerans K1T.</title>
        <authorList>
            <person name="Kumar S."/>
            <person name="Vikram S."/>
            <person name="Subramanian S."/>
            <person name="Raghava G.P."/>
            <person name="Pinnaka A.K."/>
        </authorList>
    </citation>
    <scope>NUCLEOTIDE SEQUENCE [LARGE SCALE GENOMIC DNA]</scope>
    <source>
        <strain evidence="10 11">K1</strain>
    </source>
</reference>
<dbReference type="NCBIfam" id="TIGR02432">
    <property type="entry name" value="lysidine_TilS_N"/>
    <property type="match status" value="1"/>
</dbReference>
<organism evidence="10 11">
    <name type="scientific">Imtechella halotolerans K1</name>
    <dbReference type="NCBI Taxonomy" id="946077"/>
    <lineage>
        <taxon>Bacteria</taxon>
        <taxon>Pseudomonadati</taxon>
        <taxon>Bacteroidota</taxon>
        <taxon>Flavobacteriia</taxon>
        <taxon>Flavobacteriales</taxon>
        <taxon>Flavobacteriaceae</taxon>
        <taxon>Imtechella</taxon>
    </lineage>
</organism>
<keyword evidence="3 8" id="KW-0436">Ligase</keyword>
<evidence type="ECO:0000256" key="8">
    <source>
        <dbReference type="HAMAP-Rule" id="MF_01161"/>
    </source>
</evidence>
<evidence type="ECO:0000313" key="10">
    <source>
        <dbReference type="EMBL" id="EID72296.1"/>
    </source>
</evidence>
<comment type="catalytic activity">
    <reaction evidence="7 8">
        <text>cytidine(34) in tRNA(Ile2) + L-lysine + ATP = lysidine(34) in tRNA(Ile2) + AMP + diphosphate + H(+)</text>
        <dbReference type="Rhea" id="RHEA:43744"/>
        <dbReference type="Rhea" id="RHEA-COMP:10625"/>
        <dbReference type="Rhea" id="RHEA-COMP:10670"/>
        <dbReference type="ChEBI" id="CHEBI:15378"/>
        <dbReference type="ChEBI" id="CHEBI:30616"/>
        <dbReference type="ChEBI" id="CHEBI:32551"/>
        <dbReference type="ChEBI" id="CHEBI:33019"/>
        <dbReference type="ChEBI" id="CHEBI:82748"/>
        <dbReference type="ChEBI" id="CHEBI:83665"/>
        <dbReference type="ChEBI" id="CHEBI:456215"/>
        <dbReference type="EC" id="6.3.4.19"/>
    </reaction>
</comment>
<dbReference type="InterPro" id="IPR011063">
    <property type="entry name" value="TilS/TtcA_N"/>
</dbReference>
<comment type="subcellular location">
    <subcellularLocation>
        <location evidence="1 8">Cytoplasm</location>
    </subcellularLocation>
</comment>
<dbReference type="eggNOG" id="COG0037">
    <property type="taxonomic scope" value="Bacteria"/>
</dbReference>
<dbReference type="GO" id="GO:0005524">
    <property type="term" value="F:ATP binding"/>
    <property type="evidence" value="ECO:0007669"/>
    <property type="project" value="UniProtKB-UniRule"/>
</dbReference>
<dbReference type="RefSeq" id="WP_008241152.1">
    <property type="nucleotide sequence ID" value="NZ_AJJU01000037.1"/>
</dbReference>
<feature type="binding site" evidence="8">
    <location>
        <begin position="26"/>
        <end position="31"/>
    </location>
    <ligand>
        <name>ATP</name>
        <dbReference type="ChEBI" id="CHEBI:30616"/>
    </ligand>
</feature>
<dbReference type="SUPFAM" id="SSF52402">
    <property type="entry name" value="Adenine nucleotide alpha hydrolases-like"/>
    <property type="match status" value="1"/>
</dbReference>